<proteinExistence type="predicted"/>
<protein>
    <submittedName>
        <fullName evidence="1">Uncharacterized protein</fullName>
    </submittedName>
</protein>
<gene>
    <name evidence="1" type="ORF">GCM10025883_10400</name>
</gene>
<organism evidence="1 2">
    <name type="scientific">Mobilicoccus caccae</name>
    <dbReference type="NCBI Taxonomy" id="1859295"/>
    <lineage>
        <taxon>Bacteria</taxon>
        <taxon>Bacillati</taxon>
        <taxon>Actinomycetota</taxon>
        <taxon>Actinomycetes</taxon>
        <taxon>Micrococcales</taxon>
        <taxon>Dermatophilaceae</taxon>
        <taxon>Mobilicoccus</taxon>
    </lineage>
</organism>
<dbReference type="RefSeq" id="WP_284303001.1">
    <property type="nucleotide sequence ID" value="NZ_BSUO01000001.1"/>
</dbReference>
<dbReference type="Proteomes" id="UP001157126">
    <property type="component" value="Unassembled WGS sequence"/>
</dbReference>
<reference evidence="2" key="1">
    <citation type="journal article" date="2019" name="Int. J. Syst. Evol. Microbiol.">
        <title>The Global Catalogue of Microorganisms (GCM) 10K type strain sequencing project: providing services to taxonomists for standard genome sequencing and annotation.</title>
        <authorList>
            <consortium name="The Broad Institute Genomics Platform"/>
            <consortium name="The Broad Institute Genome Sequencing Center for Infectious Disease"/>
            <person name="Wu L."/>
            <person name="Ma J."/>
        </authorList>
    </citation>
    <scope>NUCLEOTIDE SEQUENCE [LARGE SCALE GENOMIC DNA]</scope>
    <source>
        <strain evidence="2">NBRC 113072</strain>
    </source>
</reference>
<keyword evidence="2" id="KW-1185">Reference proteome</keyword>
<evidence type="ECO:0000313" key="1">
    <source>
        <dbReference type="EMBL" id="GMA38995.1"/>
    </source>
</evidence>
<sequence length="96" mass="9861">MNRAGDAGSCAALAADLQAGARMLRAAIAEADALDQGAARDAAELAGAMEELAGALTRFAGEMRDPAPPRSGRPHPHTALASAARRILADESQIRR</sequence>
<name>A0ABQ6IM34_9MICO</name>
<dbReference type="EMBL" id="BSUO01000001">
    <property type="protein sequence ID" value="GMA38995.1"/>
    <property type="molecule type" value="Genomic_DNA"/>
</dbReference>
<accession>A0ABQ6IM34</accession>
<evidence type="ECO:0000313" key="2">
    <source>
        <dbReference type="Proteomes" id="UP001157126"/>
    </source>
</evidence>
<comment type="caution">
    <text evidence="1">The sequence shown here is derived from an EMBL/GenBank/DDBJ whole genome shotgun (WGS) entry which is preliminary data.</text>
</comment>